<dbReference type="PATRIC" id="fig|270351.6.peg.4173"/>
<proteinExistence type="predicted"/>
<evidence type="ECO:0000313" key="1">
    <source>
        <dbReference type="EMBL" id="KMO39779.1"/>
    </source>
</evidence>
<dbReference type="AlphaFoldDB" id="A0A0J6T1C3"/>
<comment type="caution">
    <text evidence="1">The sequence shown here is derived from an EMBL/GenBank/DDBJ whole genome shotgun (WGS) entry which is preliminary data.</text>
</comment>
<evidence type="ECO:0000313" key="2">
    <source>
        <dbReference type="Proteomes" id="UP000035929"/>
    </source>
</evidence>
<dbReference type="Gene3D" id="3.40.630.30">
    <property type="match status" value="1"/>
</dbReference>
<dbReference type="Proteomes" id="UP000035929">
    <property type="component" value="Unassembled WGS sequence"/>
</dbReference>
<protein>
    <submittedName>
        <fullName evidence="1">Uncharacterized protein</fullName>
    </submittedName>
</protein>
<sequence>MTDLHAIIETSRWHRELGHEVRSLPHARLIADASHLNVWDANHADAVSAATDREIEEVLDALDLHLTHSDWRVVHTDPFTPEAFVARLALDGFEEQPAIIQMALRGPVRTSAYVETRPAASDDDWTTVANLVWQDHREGLRTGNAVMSREVSEGVVAGYRAKAPACRFHLTIVEGVAVGYGSFAPGPRGAGIIEDLYPLPA</sequence>
<name>A0A0J6T1C3_9HYPH</name>
<organism evidence="1 2">
    <name type="scientific">Methylobacterium aquaticum</name>
    <dbReference type="NCBI Taxonomy" id="270351"/>
    <lineage>
        <taxon>Bacteria</taxon>
        <taxon>Pseudomonadati</taxon>
        <taxon>Pseudomonadota</taxon>
        <taxon>Alphaproteobacteria</taxon>
        <taxon>Hyphomicrobiales</taxon>
        <taxon>Methylobacteriaceae</taxon>
        <taxon>Methylobacterium</taxon>
    </lineage>
</organism>
<gene>
    <name evidence="1" type="ORF">VP06_03450</name>
</gene>
<accession>A0A0J6T1C3</accession>
<dbReference type="EMBL" id="LABX01000028">
    <property type="protein sequence ID" value="KMO39779.1"/>
    <property type="molecule type" value="Genomic_DNA"/>
</dbReference>
<reference evidence="1 2" key="1">
    <citation type="submission" date="2015-03" db="EMBL/GenBank/DDBJ databases">
        <title>Genome sequencing of Methylobacterium aquaticum DSM16371 type strain.</title>
        <authorList>
            <person name="Chaudhry V."/>
            <person name="Patil P.B."/>
        </authorList>
    </citation>
    <scope>NUCLEOTIDE SEQUENCE [LARGE SCALE GENOMIC DNA]</scope>
    <source>
        <strain evidence="1 2">DSM 16371</strain>
    </source>
</reference>
<dbReference type="OrthoDB" id="9804026at2"/>
<dbReference type="RefSeq" id="WP_048462446.1">
    <property type="nucleotide sequence ID" value="NZ_LABX01000028.1"/>
</dbReference>